<evidence type="ECO:0000313" key="3">
    <source>
        <dbReference type="Proteomes" id="UP001189624"/>
    </source>
</evidence>
<dbReference type="AlphaFoldDB" id="A0AA86TBA6"/>
<name>A0AA86TBA6_9FABA</name>
<accession>A0AA86TBA6</accession>
<feature type="non-terminal residue" evidence="2">
    <location>
        <position position="1"/>
    </location>
</feature>
<dbReference type="Proteomes" id="UP001189624">
    <property type="component" value="Chromosome 7"/>
</dbReference>
<organism evidence="2 3">
    <name type="scientific">Sphenostylis stenocarpa</name>
    <dbReference type="NCBI Taxonomy" id="92480"/>
    <lineage>
        <taxon>Eukaryota</taxon>
        <taxon>Viridiplantae</taxon>
        <taxon>Streptophyta</taxon>
        <taxon>Embryophyta</taxon>
        <taxon>Tracheophyta</taxon>
        <taxon>Spermatophyta</taxon>
        <taxon>Magnoliopsida</taxon>
        <taxon>eudicotyledons</taxon>
        <taxon>Gunneridae</taxon>
        <taxon>Pentapetalae</taxon>
        <taxon>rosids</taxon>
        <taxon>fabids</taxon>
        <taxon>Fabales</taxon>
        <taxon>Fabaceae</taxon>
        <taxon>Papilionoideae</taxon>
        <taxon>50 kb inversion clade</taxon>
        <taxon>NPAAA clade</taxon>
        <taxon>indigoferoid/millettioid clade</taxon>
        <taxon>Phaseoleae</taxon>
        <taxon>Sphenostylis</taxon>
    </lineage>
</organism>
<gene>
    <name evidence="2" type="ORF">AYBTSS11_LOCUS22453</name>
</gene>
<keyword evidence="1" id="KW-1133">Transmembrane helix</keyword>
<reference evidence="2" key="1">
    <citation type="submission" date="2023-10" db="EMBL/GenBank/DDBJ databases">
        <authorList>
            <person name="Domelevo Entfellner J.-B."/>
        </authorList>
    </citation>
    <scope>NUCLEOTIDE SEQUENCE</scope>
</reference>
<keyword evidence="1" id="KW-0812">Transmembrane</keyword>
<evidence type="ECO:0000256" key="1">
    <source>
        <dbReference type="SAM" id="Phobius"/>
    </source>
</evidence>
<dbReference type="EMBL" id="OY731404">
    <property type="protein sequence ID" value="CAJ1969808.1"/>
    <property type="molecule type" value="Genomic_DNA"/>
</dbReference>
<dbReference type="Gramene" id="rna-AYBTSS11_LOCUS22453">
    <property type="protein sequence ID" value="CAJ1969808.1"/>
    <property type="gene ID" value="gene-AYBTSS11_LOCUS22453"/>
</dbReference>
<keyword evidence="1" id="KW-0472">Membrane</keyword>
<evidence type="ECO:0000313" key="2">
    <source>
        <dbReference type="EMBL" id="CAJ1969808.1"/>
    </source>
</evidence>
<sequence>VAVGIAGRDNGNNTHRKYLNFMLFYYGTTMLLVAFFGIDCVEEAQRLVIFR</sequence>
<feature type="transmembrane region" description="Helical" evidence="1">
    <location>
        <begin position="23"/>
        <end position="41"/>
    </location>
</feature>
<keyword evidence="3" id="KW-1185">Reference proteome</keyword>
<proteinExistence type="predicted"/>
<protein>
    <submittedName>
        <fullName evidence="2">Uncharacterized protein</fullName>
    </submittedName>
</protein>